<dbReference type="AlphaFoldDB" id="A0A225T064"/>
<evidence type="ECO:0000313" key="1">
    <source>
        <dbReference type="EMBL" id="OWY36926.1"/>
    </source>
</evidence>
<dbReference type="InterPro" id="IPR032556">
    <property type="entry name" value="DUF4936"/>
</dbReference>
<reference evidence="1 2" key="1">
    <citation type="journal article" date="2010" name="Int. J. Syst. Evol. Microbiol.">
        <title>Reclassification of Herbaspirillum putei as a later heterotypic synonym of Herbaspirillum huttiense, with the description of H. huttiense subsp. huttiense subsp. nov. and H. huttiense subsp. putei subsp. nov., comb. nov., and description of Herbaspirillum aquaticum sp. nov.</title>
        <authorList>
            <person name="Dobritsa A.P."/>
            <person name="Reddy M.C."/>
            <person name="Samadpour M."/>
        </authorList>
    </citation>
    <scope>NUCLEOTIDE SEQUENCE [LARGE SCALE GENOMIC DNA]</scope>
    <source>
        <strain evidence="1 2">IEH 4430</strain>
    </source>
</reference>
<dbReference type="Proteomes" id="UP000214747">
    <property type="component" value="Unassembled WGS sequence"/>
</dbReference>
<protein>
    <submittedName>
        <fullName evidence="1">DUF4936 domain-containing protein</fullName>
    </submittedName>
</protein>
<dbReference type="RefSeq" id="WP_088753597.1">
    <property type="nucleotide sequence ID" value="NZ_JARJFG010000001.1"/>
</dbReference>
<evidence type="ECO:0000313" key="2">
    <source>
        <dbReference type="Proteomes" id="UP000214747"/>
    </source>
</evidence>
<proteinExistence type="predicted"/>
<gene>
    <name evidence="1" type="ORF">CEJ45_02210</name>
</gene>
<dbReference type="EMBL" id="NJGV01000001">
    <property type="protein sequence ID" value="OWY36926.1"/>
    <property type="molecule type" value="Genomic_DNA"/>
</dbReference>
<name>A0A225T064_9BURK</name>
<accession>A0A225T064</accession>
<keyword evidence="2" id="KW-1185">Reference proteome</keyword>
<organism evidence="1 2">
    <name type="scientific">Herbaspirillum aquaticum</name>
    <dbReference type="NCBI Taxonomy" id="568783"/>
    <lineage>
        <taxon>Bacteria</taxon>
        <taxon>Pseudomonadati</taxon>
        <taxon>Pseudomonadota</taxon>
        <taxon>Betaproteobacteria</taxon>
        <taxon>Burkholderiales</taxon>
        <taxon>Oxalobacteraceae</taxon>
        <taxon>Herbaspirillum</taxon>
    </lineage>
</organism>
<dbReference type="Pfam" id="PF16290">
    <property type="entry name" value="DUF4936"/>
    <property type="match status" value="1"/>
</dbReference>
<sequence>MDLYIYYRVDRAHATPLFGKIKGVQAMLQARLGIAGALKRRPGEQDGLQTWMEIYQGILPASAEDFTRTLDRALEDSGAAALIRGERHVEQFEDVAPCA</sequence>
<comment type="caution">
    <text evidence="1">The sequence shown here is derived from an EMBL/GenBank/DDBJ whole genome shotgun (WGS) entry which is preliminary data.</text>
</comment>